<organism evidence="8 9">
    <name type="scientific">Coniosporium apollinis</name>
    <dbReference type="NCBI Taxonomy" id="61459"/>
    <lineage>
        <taxon>Eukaryota</taxon>
        <taxon>Fungi</taxon>
        <taxon>Dikarya</taxon>
        <taxon>Ascomycota</taxon>
        <taxon>Pezizomycotina</taxon>
        <taxon>Dothideomycetes</taxon>
        <taxon>Dothideomycetes incertae sedis</taxon>
        <taxon>Coniosporium</taxon>
    </lineage>
</organism>
<evidence type="ECO:0000313" key="8">
    <source>
        <dbReference type="EMBL" id="KAJ9657949.1"/>
    </source>
</evidence>
<name>A0ABQ9NMP9_9PEZI</name>
<gene>
    <name evidence="8" type="ORF">H2201_007956</name>
</gene>
<keyword evidence="3" id="KW-0808">Transferase</keyword>
<evidence type="ECO:0000256" key="1">
    <source>
        <dbReference type="ARBA" id="ARBA00004370"/>
    </source>
</evidence>
<dbReference type="Proteomes" id="UP001172684">
    <property type="component" value="Unassembled WGS sequence"/>
</dbReference>
<evidence type="ECO:0000256" key="3">
    <source>
        <dbReference type="ARBA" id="ARBA00022679"/>
    </source>
</evidence>
<keyword evidence="6" id="KW-0472">Membrane</keyword>
<comment type="subcellular location">
    <subcellularLocation>
        <location evidence="1">Membrane</location>
    </subcellularLocation>
</comment>
<evidence type="ECO:0000313" key="9">
    <source>
        <dbReference type="Proteomes" id="UP001172684"/>
    </source>
</evidence>
<protein>
    <recommendedName>
        <fullName evidence="10">Glycosyltransferase 2-like domain-containing protein</fullName>
    </recommendedName>
</protein>
<comment type="caution">
    <text evidence="8">The sequence shown here is derived from an EMBL/GenBank/DDBJ whole genome shotgun (WGS) entry which is preliminary data.</text>
</comment>
<dbReference type="InterPro" id="IPR052427">
    <property type="entry name" value="Glycosyltrans_GT2/GT47"/>
</dbReference>
<keyword evidence="4" id="KW-0812">Transmembrane</keyword>
<dbReference type="InterPro" id="IPR029044">
    <property type="entry name" value="Nucleotide-diphossugar_trans"/>
</dbReference>
<dbReference type="CDD" id="cd06434">
    <property type="entry name" value="GT2_HAS"/>
    <property type="match status" value="1"/>
</dbReference>
<keyword evidence="7" id="KW-0325">Glycoprotein</keyword>
<dbReference type="PANTHER" id="PTHR47844">
    <property type="entry name" value="SYNTHASE CPS1, PUTATIVE (AFU_ORTHOLOGUE AFUA_7G02500)-RELATED"/>
    <property type="match status" value="1"/>
</dbReference>
<evidence type="ECO:0000256" key="5">
    <source>
        <dbReference type="ARBA" id="ARBA00022989"/>
    </source>
</evidence>
<reference evidence="8" key="1">
    <citation type="submission" date="2022-10" db="EMBL/GenBank/DDBJ databases">
        <title>Culturing micro-colonial fungi from biological soil crusts in the Mojave desert and describing Neophaeococcomyces mojavensis, and introducing the new genera and species Taxawa tesnikishii.</title>
        <authorList>
            <person name="Kurbessoian T."/>
            <person name="Stajich J.E."/>
        </authorList>
    </citation>
    <scope>NUCLEOTIDE SEQUENCE</scope>
    <source>
        <strain evidence="8">TK_1</strain>
    </source>
</reference>
<evidence type="ECO:0000256" key="7">
    <source>
        <dbReference type="ARBA" id="ARBA00023180"/>
    </source>
</evidence>
<dbReference type="PANTHER" id="PTHR47844:SF1">
    <property type="entry name" value="EXOSTOSIN-LIKE 2"/>
    <property type="match status" value="1"/>
</dbReference>
<dbReference type="EMBL" id="JAPDRL010000093">
    <property type="protein sequence ID" value="KAJ9657949.1"/>
    <property type="molecule type" value="Genomic_DNA"/>
</dbReference>
<evidence type="ECO:0008006" key="10">
    <source>
        <dbReference type="Google" id="ProtNLM"/>
    </source>
</evidence>
<evidence type="ECO:0000256" key="2">
    <source>
        <dbReference type="ARBA" id="ARBA00022676"/>
    </source>
</evidence>
<evidence type="ECO:0000256" key="4">
    <source>
        <dbReference type="ARBA" id="ARBA00022692"/>
    </source>
</evidence>
<dbReference type="SUPFAM" id="SSF53448">
    <property type="entry name" value="Nucleotide-diphospho-sugar transferases"/>
    <property type="match status" value="1"/>
</dbReference>
<sequence>MSKFAYAFVLLFLYRYPRFVVNTITSWYFRRFRAVPLPGKPTVVRDDVTVIIPTICGKDTRCLEHTLRSCLGNQPKEIIIVTIDSVREIISKFAESIDPSIKVMSVPIRGKRIQVAHALYGVKTSITILADDDVIWPSGFLPHILAPLESWKVGAVGTLQQIRRDESLGTLGKIWEYLGACYIEHRNFEITATSNIDGGMSCLSGRTAAFRTEILQDPKFISGYLNEKWAGNTLNADDDNFVSRWLVSHQWAIVVQASQEAVVETTLETSSDFLSQCLRWSRSNWRSNYTSTICERHVWKQQPWSTYALHLSTPTCSLVTDPLLVYLLVRATASLDNHTRLLCMYALAAWMLTAKFTKLIPHYHRCPGDICYFPVTLIFGYLHGLIKYYALFTLHSTSWGNRGAEDAPITQ</sequence>
<dbReference type="Pfam" id="PF13641">
    <property type="entry name" value="Glyco_tranf_2_3"/>
    <property type="match status" value="1"/>
</dbReference>
<proteinExistence type="predicted"/>
<evidence type="ECO:0000256" key="6">
    <source>
        <dbReference type="ARBA" id="ARBA00023136"/>
    </source>
</evidence>
<keyword evidence="9" id="KW-1185">Reference proteome</keyword>
<keyword evidence="2" id="KW-0328">Glycosyltransferase</keyword>
<accession>A0ABQ9NMP9</accession>
<keyword evidence="5" id="KW-1133">Transmembrane helix</keyword>
<dbReference type="Gene3D" id="3.90.550.10">
    <property type="entry name" value="Spore Coat Polysaccharide Biosynthesis Protein SpsA, Chain A"/>
    <property type="match status" value="1"/>
</dbReference>